<feature type="binding site" evidence="5">
    <location>
        <position position="51"/>
    </location>
    <ligand>
        <name>Mg(2+)</name>
        <dbReference type="ChEBI" id="CHEBI:18420"/>
    </ligand>
</feature>
<comment type="cofactor">
    <cofactor evidence="5">
        <name>Mg(2+)</name>
        <dbReference type="ChEBI" id="CHEBI:18420"/>
    </cofactor>
    <text evidence="5">Divalent metal ions. Mg(2+) is the most effective.</text>
</comment>
<feature type="active site" description="Nucleophile" evidence="3">
    <location>
        <position position="51"/>
    </location>
</feature>
<dbReference type="AlphaFoldDB" id="A0A1V9Y0L9"/>
<accession>A0A1V9Y0L9</accession>
<dbReference type="SUPFAM" id="SSF56784">
    <property type="entry name" value="HAD-like"/>
    <property type="match status" value="1"/>
</dbReference>
<keyword evidence="5" id="KW-0479">Metal-binding</keyword>
<dbReference type="NCBIfam" id="TIGR01460">
    <property type="entry name" value="HAD-SF-IIA"/>
    <property type="match status" value="1"/>
</dbReference>
<evidence type="ECO:0000256" key="2">
    <source>
        <dbReference type="PIRNR" id="PIRNR000915"/>
    </source>
</evidence>
<dbReference type="STRING" id="418985.A0A1V9Y0L9"/>
<dbReference type="GO" id="GO:0016791">
    <property type="term" value="F:phosphatase activity"/>
    <property type="evidence" value="ECO:0007669"/>
    <property type="project" value="InterPro"/>
</dbReference>
<dbReference type="Pfam" id="PF13344">
    <property type="entry name" value="Hydrolase_6"/>
    <property type="match status" value="1"/>
</dbReference>
<comment type="caution">
    <text evidence="6">The sequence shown here is derived from an EMBL/GenBank/DDBJ whole genome shotgun (WGS) entry which is preliminary data.</text>
</comment>
<evidence type="ECO:0000313" key="6">
    <source>
        <dbReference type="EMBL" id="OQR79250.1"/>
    </source>
</evidence>
<gene>
    <name evidence="6" type="ORF">BIW11_05866</name>
</gene>
<dbReference type="PANTHER" id="PTHR19288">
    <property type="entry name" value="4-NITROPHENYLPHOSPHATASE-RELATED"/>
    <property type="match status" value="1"/>
</dbReference>
<dbReference type="Gene3D" id="3.40.50.1000">
    <property type="entry name" value="HAD superfamily/HAD-like"/>
    <property type="match status" value="2"/>
</dbReference>
<comment type="similarity">
    <text evidence="2">Belongs to the HAD-like hydrolase superfamily.</text>
</comment>
<feature type="active site" description="Proton donor" evidence="3">
    <location>
        <position position="53"/>
    </location>
</feature>
<dbReference type="GO" id="GO:0046872">
    <property type="term" value="F:metal ion binding"/>
    <property type="evidence" value="ECO:0007669"/>
    <property type="project" value="UniProtKB-KW"/>
</dbReference>
<name>A0A1V9Y0L9_9ACAR</name>
<organism evidence="6 7">
    <name type="scientific">Tropilaelaps mercedesae</name>
    <dbReference type="NCBI Taxonomy" id="418985"/>
    <lineage>
        <taxon>Eukaryota</taxon>
        <taxon>Metazoa</taxon>
        <taxon>Ecdysozoa</taxon>
        <taxon>Arthropoda</taxon>
        <taxon>Chelicerata</taxon>
        <taxon>Arachnida</taxon>
        <taxon>Acari</taxon>
        <taxon>Parasitiformes</taxon>
        <taxon>Mesostigmata</taxon>
        <taxon>Gamasina</taxon>
        <taxon>Dermanyssoidea</taxon>
        <taxon>Laelapidae</taxon>
        <taxon>Tropilaelaps</taxon>
    </lineage>
</organism>
<dbReference type="InterPro" id="IPR006357">
    <property type="entry name" value="HAD-SF_hydro_IIA"/>
</dbReference>
<dbReference type="GO" id="GO:0005737">
    <property type="term" value="C:cytoplasm"/>
    <property type="evidence" value="ECO:0007669"/>
    <property type="project" value="TreeGrafter"/>
</dbReference>
<keyword evidence="1 2" id="KW-0378">Hydrolase</keyword>
<dbReference type="InterPro" id="IPR036412">
    <property type="entry name" value="HAD-like_sf"/>
</dbReference>
<dbReference type="InterPro" id="IPR023214">
    <property type="entry name" value="HAD_sf"/>
</dbReference>
<dbReference type="InParanoid" id="A0A1V9Y0L9"/>
<feature type="binding site" evidence="5">
    <location>
        <position position="53"/>
    </location>
    <ligand>
        <name>Mg(2+)</name>
        <dbReference type="ChEBI" id="CHEBI:18420"/>
    </ligand>
</feature>
<dbReference type="PANTHER" id="PTHR19288:SF93">
    <property type="entry name" value="FI11325P-RELATED"/>
    <property type="match status" value="1"/>
</dbReference>
<dbReference type="Pfam" id="PF13242">
    <property type="entry name" value="Hydrolase_like"/>
    <property type="match status" value="1"/>
</dbReference>
<evidence type="ECO:0000256" key="1">
    <source>
        <dbReference type="ARBA" id="ARBA00022801"/>
    </source>
</evidence>
<proteinExistence type="inferred from homology"/>
<dbReference type="InterPro" id="IPR006349">
    <property type="entry name" value="PGP_euk"/>
</dbReference>
<reference evidence="6 7" key="1">
    <citation type="journal article" date="2017" name="Gigascience">
        <title>Draft genome of the honey bee ectoparasitic mite, Tropilaelaps mercedesae, is shaped by the parasitic life history.</title>
        <authorList>
            <person name="Dong X."/>
            <person name="Armstrong S.D."/>
            <person name="Xia D."/>
            <person name="Makepeace B.L."/>
            <person name="Darby A.C."/>
            <person name="Kadowaki T."/>
        </authorList>
    </citation>
    <scope>NUCLEOTIDE SEQUENCE [LARGE SCALE GENOMIC DNA]</scope>
    <source>
        <strain evidence="6">Wuxi-XJTLU</strain>
    </source>
</reference>
<evidence type="ECO:0000256" key="5">
    <source>
        <dbReference type="PIRSR" id="PIRSR000915-3"/>
    </source>
</evidence>
<evidence type="ECO:0000256" key="4">
    <source>
        <dbReference type="PIRSR" id="PIRSR000915-2"/>
    </source>
</evidence>
<dbReference type="PIRSF" id="PIRSF000915">
    <property type="entry name" value="PGP-type_phosphatase"/>
    <property type="match status" value="1"/>
</dbReference>
<protein>
    <submittedName>
        <fullName evidence="6">Phosphoglycolate phosphatase-like</fullName>
    </submittedName>
</protein>
<evidence type="ECO:0000313" key="7">
    <source>
        <dbReference type="Proteomes" id="UP000192247"/>
    </source>
</evidence>
<dbReference type="OrthoDB" id="413953at2759"/>
<dbReference type="NCBIfam" id="TIGR01452">
    <property type="entry name" value="PGP_euk"/>
    <property type="match status" value="1"/>
</dbReference>
<feature type="binding site" evidence="4">
    <location>
        <position position="245"/>
    </location>
    <ligand>
        <name>substrate</name>
    </ligand>
</feature>
<feature type="binding site" evidence="5">
    <location>
        <position position="271"/>
    </location>
    <ligand>
        <name>Mg(2+)</name>
        <dbReference type="ChEBI" id="CHEBI:18420"/>
    </ligand>
</feature>
<evidence type="ECO:0000256" key="3">
    <source>
        <dbReference type="PIRSR" id="PIRSR000915-1"/>
    </source>
</evidence>
<keyword evidence="7" id="KW-1185">Reference proteome</keyword>
<sequence length="325" mass="36013">MAPLRAIAQIRRFYRASLTAQRRLNAICASRELTREVWTELEPRLRYVLSDCDGVLWNSAVEIPGASDTFRRLRERGLRVGFVTNNSTKTKAELLEKFGAMGFDVQPEEIFCVNELTAKYLSAKDITGSVYMIGTTSLQKELEAAGLRCNPAGPEPCDGHHNSWLSMKMDPDVEAVVIGFDYHFSMAKICRAITYLQKPGCQFVATESDARVANVERTGIVLPSTGALLASVEASAGRRAVIIGKPSITMAEVIRRQLPDLRADNTLFIGDYLDSDIRFGSNNGFTTLLVETGMHSRQDLVKGDDTLPKPTFYTKCVADILAFME</sequence>
<dbReference type="EMBL" id="MNPL01001341">
    <property type="protein sequence ID" value="OQR79250.1"/>
    <property type="molecule type" value="Genomic_DNA"/>
</dbReference>
<keyword evidence="5" id="KW-0460">Magnesium</keyword>
<dbReference type="Proteomes" id="UP000192247">
    <property type="component" value="Unassembled WGS sequence"/>
</dbReference>